<dbReference type="InterPro" id="IPR000850">
    <property type="entry name" value="Adenylat/UMP-CMP_kin"/>
</dbReference>
<dbReference type="InterPro" id="IPR033690">
    <property type="entry name" value="Adenylat_kinase_CS"/>
</dbReference>
<proteinExistence type="inferred from homology"/>
<evidence type="ECO:0000256" key="1">
    <source>
        <dbReference type="ARBA" id="ARBA00022679"/>
    </source>
</evidence>
<dbReference type="HAMAP" id="MF_00235">
    <property type="entry name" value="Adenylate_kinase_Adk"/>
    <property type="match status" value="1"/>
</dbReference>
<keyword evidence="3 4" id="KW-0418">Kinase</keyword>
<keyword evidence="2" id="KW-0547">Nucleotide-binding</keyword>
<dbReference type="Pfam" id="PF00406">
    <property type="entry name" value="ADK"/>
    <property type="match status" value="1"/>
</dbReference>
<keyword evidence="7" id="KW-1185">Reference proteome</keyword>
<feature type="region of interest" description="Disordered" evidence="5">
    <location>
        <begin position="174"/>
        <end position="194"/>
    </location>
</feature>
<sequence length="263" mass="29469">MATGNISDASLKYFEEKKIKSLLEEAMHDLLLDLPQDPLTYLLERFDTPTSLRLIVSGPPGSGKGTQCDLLARAFGLKHISVGDILRQAATEETERGKKIALFVTKGTLVPDDLFVNIVIEKLREAEQSHKGWLLDGFPRTRAQAIYLQKAGISPQRFFYIDVSDEISSKRLLSRRGDATADKTNRGGSDRVPAERKVSVRMDDTPDVIGTRLKYFAARKNELVECYAPFYVHIDGSLDVESVFEEIKIQVTSLDVFVQGHHE</sequence>
<keyword evidence="1 4" id="KW-0808">Transferase</keyword>
<gene>
    <name evidence="6" type="ORF">STCU_08743</name>
</gene>
<reference evidence="6 7" key="1">
    <citation type="journal article" date="2013" name="PLoS ONE">
        <title>Predicting the Proteins of Angomonas deanei, Strigomonas culicis and Their Respective Endosymbionts Reveals New Aspects of the Trypanosomatidae Family.</title>
        <authorList>
            <person name="Motta M.C."/>
            <person name="Martins A.C."/>
            <person name="de Souza S.S."/>
            <person name="Catta-Preta C.M."/>
            <person name="Silva R."/>
            <person name="Klein C.C."/>
            <person name="de Almeida L.G."/>
            <person name="de Lima Cunha O."/>
            <person name="Ciapina L.P."/>
            <person name="Brocchi M."/>
            <person name="Colabardini A.C."/>
            <person name="de Araujo Lima B."/>
            <person name="Machado C.R."/>
            <person name="de Almeida Soares C.M."/>
            <person name="Probst C.M."/>
            <person name="de Menezes C.B."/>
            <person name="Thompson C.E."/>
            <person name="Bartholomeu D.C."/>
            <person name="Gradia D.F."/>
            <person name="Pavoni D.P."/>
            <person name="Grisard E.C."/>
            <person name="Fantinatti-Garboggini F."/>
            <person name="Marchini F.K."/>
            <person name="Rodrigues-Luiz G.F."/>
            <person name="Wagner G."/>
            <person name="Goldman G.H."/>
            <person name="Fietto J.L."/>
            <person name="Elias M.C."/>
            <person name="Goldman M.H."/>
            <person name="Sagot M.F."/>
            <person name="Pereira M."/>
            <person name="Stoco P.H."/>
            <person name="de Mendonca-Neto R.P."/>
            <person name="Teixeira S.M."/>
            <person name="Maciel T.E."/>
            <person name="de Oliveira Mendes T.A."/>
            <person name="Urmenyi T.P."/>
            <person name="de Souza W."/>
            <person name="Schenkman S."/>
            <person name="de Vasconcelos A.T."/>
        </authorList>
    </citation>
    <scope>NUCLEOTIDE SEQUENCE [LARGE SCALE GENOMIC DNA]</scope>
</reference>
<comment type="similarity">
    <text evidence="4">Belongs to the adenylate kinase family.</text>
</comment>
<dbReference type="Proteomes" id="UP000015354">
    <property type="component" value="Unassembled WGS sequence"/>
</dbReference>
<evidence type="ECO:0000256" key="5">
    <source>
        <dbReference type="SAM" id="MobiDB-lite"/>
    </source>
</evidence>
<dbReference type="SUPFAM" id="SSF47391">
    <property type="entry name" value="Dimerization-anchoring domain of cAMP-dependent PK regulatory subunit"/>
    <property type="match status" value="1"/>
</dbReference>
<dbReference type="GO" id="GO:0019205">
    <property type="term" value="F:nucleobase-containing compound kinase activity"/>
    <property type="evidence" value="ECO:0007669"/>
    <property type="project" value="InterPro"/>
</dbReference>
<protein>
    <submittedName>
        <fullName evidence="6">Adenylate kinase</fullName>
    </submittedName>
</protein>
<dbReference type="InterPro" id="IPR027417">
    <property type="entry name" value="P-loop_NTPase"/>
</dbReference>
<dbReference type="GO" id="GO:0006139">
    <property type="term" value="P:nucleobase-containing compound metabolic process"/>
    <property type="evidence" value="ECO:0007669"/>
    <property type="project" value="InterPro"/>
</dbReference>
<dbReference type="OrthoDB" id="439792at2759"/>
<evidence type="ECO:0000256" key="2">
    <source>
        <dbReference type="ARBA" id="ARBA00022741"/>
    </source>
</evidence>
<organism evidence="6 7">
    <name type="scientific">Strigomonas culicis</name>
    <dbReference type="NCBI Taxonomy" id="28005"/>
    <lineage>
        <taxon>Eukaryota</taxon>
        <taxon>Discoba</taxon>
        <taxon>Euglenozoa</taxon>
        <taxon>Kinetoplastea</taxon>
        <taxon>Metakinetoplastina</taxon>
        <taxon>Trypanosomatida</taxon>
        <taxon>Trypanosomatidae</taxon>
        <taxon>Strigomonadinae</taxon>
        <taxon>Strigomonas</taxon>
    </lineage>
</organism>
<dbReference type="EMBL" id="ATMH01008743">
    <property type="protein sequence ID" value="EPY20990.1"/>
    <property type="molecule type" value="Genomic_DNA"/>
</dbReference>
<comment type="caution">
    <text evidence="6">The sequence shown here is derived from an EMBL/GenBank/DDBJ whole genome shotgun (WGS) entry which is preliminary data.</text>
</comment>
<dbReference type="AlphaFoldDB" id="S9VD16"/>
<evidence type="ECO:0000313" key="7">
    <source>
        <dbReference type="Proteomes" id="UP000015354"/>
    </source>
</evidence>
<dbReference type="CDD" id="cd01428">
    <property type="entry name" value="ADK"/>
    <property type="match status" value="1"/>
</dbReference>
<dbReference type="GO" id="GO:0005524">
    <property type="term" value="F:ATP binding"/>
    <property type="evidence" value="ECO:0007669"/>
    <property type="project" value="InterPro"/>
</dbReference>
<evidence type="ECO:0000256" key="4">
    <source>
        <dbReference type="RuleBase" id="RU003330"/>
    </source>
</evidence>
<dbReference type="PANTHER" id="PTHR23359">
    <property type="entry name" value="NUCLEOTIDE KINASE"/>
    <property type="match status" value="1"/>
</dbReference>
<evidence type="ECO:0000313" key="6">
    <source>
        <dbReference type="EMBL" id="EPY20990.1"/>
    </source>
</evidence>
<dbReference type="Gene3D" id="3.40.50.300">
    <property type="entry name" value="P-loop containing nucleotide triphosphate hydrolases"/>
    <property type="match status" value="1"/>
</dbReference>
<name>S9VD16_9TRYP</name>
<dbReference type="PRINTS" id="PR00094">
    <property type="entry name" value="ADENYLTKNASE"/>
</dbReference>
<accession>S9VD16</accession>
<dbReference type="PROSITE" id="PS00113">
    <property type="entry name" value="ADENYLATE_KINASE"/>
    <property type="match status" value="1"/>
</dbReference>
<dbReference type="SUPFAM" id="SSF52540">
    <property type="entry name" value="P-loop containing nucleoside triphosphate hydrolases"/>
    <property type="match status" value="1"/>
</dbReference>
<feature type="compositionally biased region" description="Basic and acidic residues" evidence="5">
    <location>
        <begin position="175"/>
        <end position="194"/>
    </location>
</feature>
<evidence type="ECO:0000256" key="3">
    <source>
        <dbReference type="ARBA" id="ARBA00022777"/>
    </source>
</evidence>